<dbReference type="Pfam" id="PF03129">
    <property type="entry name" value="HGTP_anticodon"/>
    <property type="match status" value="1"/>
</dbReference>
<name>A0ABX0GC46_9GAMM</name>
<dbReference type="SUPFAM" id="SSF52954">
    <property type="entry name" value="Class II aaRS ABD-related"/>
    <property type="match status" value="1"/>
</dbReference>
<evidence type="ECO:0000256" key="10">
    <source>
        <dbReference type="HAMAP-Rule" id="MF_00127"/>
    </source>
</evidence>
<dbReference type="PANTHER" id="PTHR43707">
    <property type="entry name" value="HISTIDYL-TRNA SYNTHETASE"/>
    <property type="match status" value="1"/>
</dbReference>
<dbReference type="Gene3D" id="3.30.930.10">
    <property type="entry name" value="Bira Bifunctional Protein, Domain 2"/>
    <property type="match status" value="1"/>
</dbReference>
<comment type="caution">
    <text evidence="12">The sequence shown here is derived from an EMBL/GenBank/DDBJ whole genome shotgun (WGS) entry which is preliminary data.</text>
</comment>
<keyword evidence="6 10" id="KW-0067">ATP-binding</keyword>
<feature type="domain" description="Aminoacyl-transfer RNA synthetases class-II family profile" evidence="11">
    <location>
        <begin position="1"/>
        <end position="357"/>
    </location>
</feature>
<dbReference type="InterPro" id="IPR041715">
    <property type="entry name" value="HisRS-like_core"/>
</dbReference>
<comment type="catalytic activity">
    <reaction evidence="9 10">
        <text>tRNA(His) + L-histidine + ATP = L-histidyl-tRNA(His) + AMP + diphosphate + H(+)</text>
        <dbReference type="Rhea" id="RHEA:17313"/>
        <dbReference type="Rhea" id="RHEA-COMP:9665"/>
        <dbReference type="Rhea" id="RHEA-COMP:9689"/>
        <dbReference type="ChEBI" id="CHEBI:15378"/>
        <dbReference type="ChEBI" id="CHEBI:30616"/>
        <dbReference type="ChEBI" id="CHEBI:33019"/>
        <dbReference type="ChEBI" id="CHEBI:57595"/>
        <dbReference type="ChEBI" id="CHEBI:78442"/>
        <dbReference type="ChEBI" id="CHEBI:78527"/>
        <dbReference type="ChEBI" id="CHEBI:456215"/>
        <dbReference type="EC" id="6.1.1.21"/>
    </reaction>
</comment>
<evidence type="ECO:0000256" key="8">
    <source>
        <dbReference type="ARBA" id="ARBA00023146"/>
    </source>
</evidence>
<dbReference type="InterPro" id="IPR004516">
    <property type="entry name" value="HisRS/HisZ"/>
</dbReference>
<keyword evidence="5 10" id="KW-0547">Nucleotide-binding</keyword>
<dbReference type="PANTHER" id="PTHR43707:SF1">
    <property type="entry name" value="HISTIDINE--TRNA LIGASE, MITOCHONDRIAL-RELATED"/>
    <property type="match status" value="1"/>
</dbReference>
<dbReference type="InterPro" id="IPR006195">
    <property type="entry name" value="aa-tRNA-synth_II"/>
</dbReference>
<comment type="similarity">
    <text evidence="1 10">Belongs to the class-II aminoacyl-tRNA synthetase family.</text>
</comment>
<dbReference type="InterPro" id="IPR033656">
    <property type="entry name" value="HisRS_anticodon"/>
</dbReference>
<evidence type="ECO:0000256" key="4">
    <source>
        <dbReference type="ARBA" id="ARBA00022598"/>
    </source>
</evidence>
<keyword evidence="7 10" id="KW-0648">Protein biosynthesis</keyword>
<dbReference type="PROSITE" id="PS50862">
    <property type="entry name" value="AA_TRNA_LIGASE_II"/>
    <property type="match status" value="1"/>
</dbReference>
<dbReference type="EMBL" id="PUJU01000003">
    <property type="protein sequence ID" value="NHB86568.1"/>
    <property type="molecule type" value="Genomic_DNA"/>
</dbReference>
<dbReference type="InterPro" id="IPR004154">
    <property type="entry name" value="Anticodon-bd"/>
</dbReference>
<evidence type="ECO:0000256" key="5">
    <source>
        <dbReference type="ARBA" id="ARBA00022741"/>
    </source>
</evidence>
<dbReference type="PIRSF" id="PIRSF001549">
    <property type="entry name" value="His-tRNA_synth"/>
    <property type="match status" value="1"/>
</dbReference>
<dbReference type="InterPro" id="IPR036621">
    <property type="entry name" value="Anticodon-bd_dom_sf"/>
</dbReference>
<comment type="subunit">
    <text evidence="2 10">Homodimer.</text>
</comment>
<evidence type="ECO:0000256" key="9">
    <source>
        <dbReference type="ARBA" id="ARBA00047639"/>
    </source>
</evidence>
<dbReference type="GO" id="GO:0016874">
    <property type="term" value="F:ligase activity"/>
    <property type="evidence" value="ECO:0007669"/>
    <property type="project" value="UniProtKB-KW"/>
</dbReference>
<dbReference type="Pfam" id="PF13393">
    <property type="entry name" value="tRNA-synt_His"/>
    <property type="match status" value="1"/>
</dbReference>
<evidence type="ECO:0000256" key="3">
    <source>
        <dbReference type="ARBA" id="ARBA00022490"/>
    </source>
</evidence>
<gene>
    <name evidence="10" type="primary">hisS</name>
    <name evidence="12" type="ORF">C5471_02110</name>
</gene>
<evidence type="ECO:0000313" key="13">
    <source>
        <dbReference type="Proteomes" id="UP000697802"/>
    </source>
</evidence>
<sequence length="425" mass="47581">MAKNIQAIRGMNDCLPADTAIWQRIESVLKRVLASYGYSEIRTPIVEQTPLFKRAIGEVTDVVEKEMYTFDDRNGESLTLRPENTAGCVRAGIEHGLLYNQEQRVWYFGPMFRYERPQKGRYRQFYQLGAEVFGLQGPDIDAELILLTARWWRELGIAEHVTLELNSIGSLAARASYREALVAFLEQHKDKLDEDCKRRMYSNPLRVLDSKNSEVQQLLNDAPELFDYLDAESKEHFDSLCALLDAAGIKYRMNQRLVRGLDYYNRTVFEWVTTALGAQGTVCAGGRYDGLVEQLGGRATPAVGFAMGVERLVLLVQEMNPAFLAELSVAEVYLASFGEGSQQAALILAEQIRDVLPQLRLVTNHGGGNFKKQLGRADKQGAKIALILGEDEVRSGQAAIKDLRTGEQQTLPQSEIAARLAELLG</sequence>
<dbReference type="InterPro" id="IPR045864">
    <property type="entry name" value="aa-tRNA-synth_II/BPL/LPL"/>
</dbReference>
<dbReference type="SUPFAM" id="SSF55681">
    <property type="entry name" value="Class II aaRS and biotin synthetases"/>
    <property type="match status" value="1"/>
</dbReference>
<dbReference type="CDD" id="cd00859">
    <property type="entry name" value="HisRS_anticodon"/>
    <property type="match status" value="1"/>
</dbReference>
<dbReference type="RefSeq" id="WP_133814954.1">
    <property type="nucleotide sequence ID" value="NZ_CAWPIF010000003.1"/>
</dbReference>
<protein>
    <recommendedName>
        <fullName evidence="10">Histidine--tRNA ligase</fullName>
        <ecNumber evidence="10">6.1.1.21</ecNumber>
    </recommendedName>
    <alternativeName>
        <fullName evidence="10">Histidyl-tRNA synthetase</fullName>
        <shortName evidence="10">HisRS</shortName>
    </alternativeName>
</protein>
<evidence type="ECO:0000313" key="12">
    <source>
        <dbReference type="EMBL" id="NHB86568.1"/>
    </source>
</evidence>
<evidence type="ECO:0000259" key="11">
    <source>
        <dbReference type="PROSITE" id="PS50862"/>
    </source>
</evidence>
<evidence type="ECO:0000256" key="2">
    <source>
        <dbReference type="ARBA" id="ARBA00011738"/>
    </source>
</evidence>
<dbReference type="InterPro" id="IPR015807">
    <property type="entry name" value="His-tRNA-ligase"/>
</dbReference>
<accession>A0ABX0GC46</accession>
<proteinExistence type="inferred from homology"/>
<comment type="subcellular location">
    <subcellularLocation>
        <location evidence="10">Cytoplasm</location>
    </subcellularLocation>
</comment>
<reference evidence="12 13" key="1">
    <citation type="submission" date="2018-02" db="EMBL/GenBank/DDBJ databases">
        <authorList>
            <person name="Machado R.A."/>
        </authorList>
    </citation>
    <scope>NUCLEOTIDE SEQUENCE [LARGE SCALE GENOMIC DNA]</scope>
    <source>
        <strain evidence="12 13">T327</strain>
    </source>
</reference>
<organism evidence="12 13">
    <name type="scientific">Photorhabdus tasmaniensis</name>
    <dbReference type="NCBI Taxonomy" id="1004159"/>
    <lineage>
        <taxon>Bacteria</taxon>
        <taxon>Pseudomonadati</taxon>
        <taxon>Pseudomonadota</taxon>
        <taxon>Gammaproteobacteria</taxon>
        <taxon>Enterobacterales</taxon>
        <taxon>Morganellaceae</taxon>
        <taxon>Photorhabdus</taxon>
    </lineage>
</organism>
<dbReference type="Gene3D" id="3.40.50.800">
    <property type="entry name" value="Anticodon-binding domain"/>
    <property type="match status" value="1"/>
</dbReference>
<dbReference type="Proteomes" id="UP000697802">
    <property type="component" value="Unassembled WGS sequence"/>
</dbReference>
<evidence type="ECO:0000256" key="6">
    <source>
        <dbReference type="ARBA" id="ARBA00022840"/>
    </source>
</evidence>
<dbReference type="EC" id="6.1.1.21" evidence="10"/>
<evidence type="ECO:0000256" key="1">
    <source>
        <dbReference type="ARBA" id="ARBA00008226"/>
    </source>
</evidence>
<dbReference type="NCBIfam" id="TIGR00442">
    <property type="entry name" value="hisS"/>
    <property type="match status" value="1"/>
</dbReference>
<keyword evidence="13" id="KW-1185">Reference proteome</keyword>
<keyword evidence="4 10" id="KW-0436">Ligase</keyword>
<keyword evidence="8 10" id="KW-0030">Aminoacyl-tRNA synthetase</keyword>
<evidence type="ECO:0000256" key="7">
    <source>
        <dbReference type="ARBA" id="ARBA00022917"/>
    </source>
</evidence>
<dbReference type="HAMAP" id="MF_00127">
    <property type="entry name" value="His_tRNA_synth"/>
    <property type="match status" value="1"/>
</dbReference>
<dbReference type="CDD" id="cd00773">
    <property type="entry name" value="HisRS-like_core"/>
    <property type="match status" value="1"/>
</dbReference>
<keyword evidence="3 10" id="KW-0963">Cytoplasm</keyword>